<sequence length="341" mass="36060">MSIPAGNIVGKIGYKNGMVLGFSISALGALLFFPASVFHQYGLFLAALFIVAVGIVLLQVAANPYVTVLGPAKTASSRLALIQGVGSVGTTVAPLLGAYFILSRLSESHASSAAVRYPYWGIAGLLIVIALVVFRLKLPVIKPQADSTSSATGEKKSVLSFRNLNFGVVAIFLYVGAEVSIGTFLTNYISDTLHIEVKSANSYVAFYWGSMVVGRLIGAAALKAIKPSYVLGFCAAISMALVLVSISSGGQIAVWSMISVGLFNSVMFAVIFSLSVNGLGKYTTKASGMLSTAIAGGAIISFSQGFLKDHFTWQIAFILPLLCYLYILFYAVNGYKSRYSI</sequence>
<evidence type="ECO:0000256" key="7">
    <source>
        <dbReference type="ARBA" id="ARBA00022597"/>
    </source>
</evidence>
<comment type="subcellular location">
    <subcellularLocation>
        <location evidence="2">Cell inner membrane</location>
        <topology evidence="2">Multi-pass membrane protein</topology>
    </subcellularLocation>
</comment>
<dbReference type="InterPro" id="IPR036259">
    <property type="entry name" value="MFS_trans_sf"/>
</dbReference>
<evidence type="ECO:0000313" key="11">
    <source>
        <dbReference type="EMBL" id="BAU52948.1"/>
    </source>
</evidence>
<evidence type="ECO:0000256" key="1">
    <source>
        <dbReference type="ARBA" id="ARBA00003321"/>
    </source>
</evidence>
<keyword evidence="9" id="KW-1133">Transmembrane helix</keyword>
<dbReference type="Pfam" id="PF07690">
    <property type="entry name" value="MFS_1"/>
    <property type="match status" value="1"/>
</dbReference>
<reference evidence="11 12" key="1">
    <citation type="submission" date="2015-12" db="EMBL/GenBank/DDBJ databases">
        <title>Genome sequence of Mucilaginibacter gotjawali.</title>
        <authorList>
            <person name="Lee J.S."/>
            <person name="Lee K.C."/>
            <person name="Kim K.K."/>
            <person name="Lee B.W."/>
        </authorList>
    </citation>
    <scope>NUCLEOTIDE SEQUENCE [LARGE SCALE GENOMIC DNA]</scope>
    <source>
        <strain evidence="11 12">SA3-7</strain>
    </source>
</reference>
<dbReference type="GO" id="GO:0005886">
    <property type="term" value="C:plasma membrane"/>
    <property type="evidence" value="ECO:0007669"/>
    <property type="project" value="UniProtKB-SubCell"/>
</dbReference>
<dbReference type="Gene3D" id="1.20.1250.20">
    <property type="entry name" value="MFS general substrate transporter like domains"/>
    <property type="match status" value="2"/>
</dbReference>
<dbReference type="GO" id="GO:0055056">
    <property type="term" value="F:D-glucose transmembrane transporter activity"/>
    <property type="evidence" value="ECO:0007669"/>
    <property type="project" value="InterPro"/>
</dbReference>
<evidence type="ECO:0000256" key="10">
    <source>
        <dbReference type="ARBA" id="ARBA00023136"/>
    </source>
</evidence>
<dbReference type="SUPFAM" id="SSF103473">
    <property type="entry name" value="MFS general substrate transporter"/>
    <property type="match status" value="1"/>
</dbReference>
<name>A0A125T2E9_9SPHI</name>
<protein>
    <submittedName>
        <fullName evidence="11">L-fucose-proton symporter</fullName>
    </submittedName>
</protein>
<keyword evidence="8" id="KW-0812">Transmembrane</keyword>
<accession>A0A125T2E9</accession>
<keyword evidence="10" id="KW-0472">Membrane</keyword>
<proteinExistence type="inferred from homology"/>
<dbReference type="PANTHER" id="PTHR43702:SF3">
    <property type="entry name" value="PROTEIN TSGA"/>
    <property type="match status" value="1"/>
</dbReference>
<keyword evidence="6" id="KW-0997">Cell inner membrane</keyword>
<evidence type="ECO:0000256" key="9">
    <source>
        <dbReference type="ARBA" id="ARBA00022989"/>
    </source>
</evidence>
<dbReference type="AlphaFoldDB" id="A0A125T2E9"/>
<keyword evidence="7" id="KW-0762">Sugar transport</keyword>
<keyword evidence="4" id="KW-0813">Transport</keyword>
<keyword evidence="5" id="KW-1003">Cell membrane</keyword>
<gene>
    <name evidence="11" type="primary">fucP_2</name>
    <name evidence="11" type="ORF">MgSA37_01112</name>
</gene>
<evidence type="ECO:0000256" key="3">
    <source>
        <dbReference type="ARBA" id="ARBA00009120"/>
    </source>
</evidence>
<evidence type="ECO:0000256" key="2">
    <source>
        <dbReference type="ARBA" id="ARBA00004429"/>
    </source>
</evidence>
<organism evidence="11 12">
    <name type="scientific">Mucilaginibacter gotjawali</name>
    <dbReference type="NCBI Taxonomy" id="1550579"/>
    <lineage>
        <taxon>Bacteria</taxon>
        <taxon>Pseudomonadati</taxon>
        <taxon>Bacteroidota</taxon>
        <taxon>Sphingobacteriia</taxon>
        <taxon>Sphingobacteriales</taxon>
        <taxon>Sphingobacteriaceae</taxon>
        <taxon>Mucilaginibacter</taxon>
    </lineage>
</organism>
<dbReference type="EMBL" id="AP017313">
    <property type="protein sequence ID" value="BAU52948.1"/>
    <property type="molecule type" value="Genomic_DNA"/>
</dbReference>
<comment type="similarity">
    <text evidence="3">Belongs to the major facilitator superfamily. FHS transporter (TC 2.A.1.7) family.</text>
</comment>
<dbReference type="InterPro" id="IPR020846">
    <property type="entry name" value="MFS_dom"/>
</dbReference>
<dbReference type="Proteomes" id="UP000218263">
    <property type="component" value="Chromosome"/>
</dbReference>
<evidence type="ECO:0000256" key="4">
    <source>
        <dbReference type="ARBA" id="ARBA00022448"/>
    </source>
</evidence>
<dbReference type="GO" id="GO:0005354">
    <property type="term" value="F:galactose transmembrane transporter activity"/>
    <property type="evidence" value="ECO:0007669"/>
    <property type="project" value="InterPro"/>
</dbReference>
<dbReference type="InterPro" id="IPR011701">
    <property type="entry name" value="MFS"/>
</dbReference>
<evidence type="ECO:0000256" key="8">
    <source>
        <dbReference type="ARBA" id="ARBA00022692"/>
    </source>
</evidence>
<dbReference type="InterPro" id="IPR050375">
    <property type="entry name" value="MFS_TsgA-like"/>
</dbReference>
<dbReference type="GO" id="GO:1904659">
    <property type="term" value="P:D-glucose transmembrane transport"/>
    <property type="evidence" value="ECO:0007669"/>
    <property type="project" value="InterPro"/>
</dbReference>
<dbReference type="InterPro" id="IPR005964">
    <property type="entry name" value="Glc/Gal_transptr_bac"/>
</dbReference>
<evidence type="ECO:0000256" key="6">
    <source>
        <dbReference type="ARBA" id="ARBA00022519"/>
    </source>
</evidence>
<evidence type="ECO:0000313" key="12">
    <source>
        <dbReference type="Proteomes" id="UP000218263"/>
    </source>
</evidence>
<dbReference type="NCBIfam" id="TIGR01272">
    <property type="entry name" value="gluP"/>
    <property type="match status" value="1"/>
</dbReference>
<keyword evidence="12" id="KW-1185">Reference proteome</keyword>
<evidence type="ECO:0000256" key="5">
    <source>
        <dbReference type="ARBA" id="ARBA00022475"/>
    </source>
</evidence>
<dbReference type="PROSITE" id="PS50850">
    <property type="entry name" value="MFS"/>
    <property type="match status" value="1"/>
</dbReference>
<comment type="function">
    <text evidence="1">Intake of glucose and galactose.</text>
</comment>
<dbReference type="PANTHER" id="PTHR43702">
    <property type="entry name" value="L-FUCOSE-PROTON SYMPORTER"/>
    <property type="match status" value="1"/>
</dbReference>
<dbReference type="CDD" id="cd17394">
    <property type="entry name" value="MFS_FucP_like"/>
    <property type="match status" value="1"/>
</dbReference>
<dbReference type="KEGG" id="mgot:MgSA37_01112"/>